<evidence type="ECO:0000313" key="9">
    <source>
        <dbReference type="EMBL" id="OQA55656.1"/>
    </source>
</evidence>
<comment type="pathway">
    <text evidence="1">Cofactor biosynthesis; adenosylcobalamin biosynthesis.</text>
</comment>
<proteinExistence type="inferred from homology"/>
<accession>A0A1V5SM74</accession>
<dbReference type="InterPro" id="IPR014777">
    <property type="entry name" value="4pyrrole_Mease_sub1"/>
</dbReference>
<dbReference type="Gene3D" id="3.30.950.10">
    <property type="entry name" value="Methyltransferase, Cobalt-precorrin-4 Transmethylase, Domain 2"/>
    <property type="match status" value="1"/>
</dbReference>
<dbReference type="NCBIfam" id="TIGR01465">
    <property type="entry name" value="cobM_cbiF"/>
    <property type="match status" value="1"/>
</dbReference>
<protein>
    <submittedName>
        <fullName evidence="9">Cobalt-precorrin-4 C(11)-methyltransferase</fullName>
        <ecNumber evidence="9">2.1.1.271</ecNumber>
    </submittedName>
</protein>
<evidence type="ECO:0000256" key="2">
    <source>
        <dbReference type="ARBA" id="ARBA00005879"/>
    </source>
</evidence>
<dbReference type="PROSITE" id="PS00839">
    <property type="entry name" value="SUMT_1"/>
    <property type="match status" value="1"/>
</dbReference>
<comment type="similarity">
    <text evidence="2 7">Belongs to the precorrin methyltransferase family.</text>
</comment>
<sequence>MTPVYFVGAGPGDPELITLKGKKLLEKADCVIYAGSLINHGILKVCSPQTKLVDSSTHTLEEIIDYMVQEVAQNHLVIRLHSGDPSLYGAIQEQMNELDNRGISYQVIPGVSSVGAVASRIKKEYTLPHGTQTLIITRMGGQTPVPESEQLSTLAAHRTSMVILLSIGFIDQVVEELSKIYPIETPIICAYRVTWPDERIIQSTLENISQAVKEAGIHRSATLLIGPFLNHSEHYRSYLYGDWINENRHLPFS</sequence>
<evidence type="ECO:0000256" key="4">
    <source>
        <dbReference type="ARBA" id="ARBA00022603"/>
    </source>
</evidence>
<keyword evidence="6" id="KW-0949">S-adenosyl-L-methionine</keyword>
<keyword evidence="4 7" id="KW-0489">Methyltransferase</keyword>
<keyword evidence="5 7" id="KW-0808">Transferase</keyword>
<evidence type="ECO:0000256" key="3">
    <source>
        <dbReference type="ARBA" id="ARBA00022573"/>
    </source>
</evidence>
<dbReference type="CDD" id="cd11641">
    <property type="entry name" value="Precorrin-4_C11-MT"/>
    <property type="match status" value="1"/>
</dbReference>
<reference evidence="9" key="1">
    <citation type="submission" date="2017-02" db="EMBL/GenBank/DDBJ databases">
        <title>Delving into the versatile metabolic prowess of the omnipresent phylum Bacteroidetes.</title>
        <authorList>
            <person name="Nobu M.K."/>
            <person name="Mei R."/>
            <person name="Narihiro T."/>
            <person name="Kuroda K."/>
            <person name="Liu W.-T."/>
        </authorList>
    </citation>
    <scope>NUCLEOTIDE SEQUENCE</scope>
    <source>
        <strain evidence="9">ADurb.Bin276</strain>
    </source>
</reference>
<keyword evidence="3" id="KW-0169">Cobalamin biosynthesis</keyword>
<feature type="domain" description="Tetrapyrrole methylase" evidence="8">
    <location>
        <begin position="4"/>
        <end position="208"/>
    </location>
</feature>
<dbReference type="EMBL" id="MWBQ01000147">
    <property type="protein sequence ID" value="OQA55656.1"/>
    <property type="molecule type" value="Genomic_DNA"/>
</dbReference>
<dbReference type="AlphaFoldDB" id="A0A1V5SM74"/>
<evidence type="ECO:0000259" key="8">
    <source>
        <dbReference type="Pfam" id="PF00590"/>
    </source>
</evidence>
<dbReference type="InterPro" id="IPR006362">
    <property type="entry name" value="Cbl_synth_CobM/CibF"/>
</dbReference>
<dbReference type="GO" id="GO:0046026">
    <property type="term" value="F:precorrin-4 C11-methyltransferase activity"/>
    <property type="evidence" value="ECO:0007669"/>
    <property type="project" value="InterPro"/>
</dbReference>
<dbReference type="Pfam" id="PF00590">
    <property type="entry name" value="TP_methylase"/>
    <property type="match status" value="1"/>
</dbReference>
<name>A0A1V5SM74_9BACT</name>
<comment type="caution">
    <text evidence="9">The sequence shown here is derived from an EMBL/GenBank/DDBJ whole genome shotgun (WGS) entry which is preliminary data.</text>
</comment>
<dbReference type="Proteomes" id="UP000485569">
    <property type="component" value="Unassembled WGS sequence"/>
</dbReference>
<evidence type="ECO:0000256" key="6">
    <source>
        <dbReference type="ARBA" id="ARBA00022691"/>
    </source>
</evidence>
<gene>
    <name evidence="9" type="primary">cbiF</name>
    <name evidence="9" type="ORF">BWY41_01609</name>
</gene>
<dbReference type="GO" id="GO:0009236">
    <property type="term" value="P:cobalamin biosynthetic process"/>
    <property type="evidence" value="ECO:0007669"/>
    <property type="project" value="UniProtKB-UniPathway"/>
</dbReference>
<evidence type="ECO:0000256" key="7">
    <source>
        <dbReference type="RuleBase" id="RU003960"/>
    </source>
</evidence>
<dbReference type="InterPro" id="IPR050161">
    <property type="entry name" value="Siro_Cobalamin_biosynth"/>
</dbReference>
<dbReference type="InterPro" id="IPR014776">
    <property type="entry name" value="4pyrrole_Mease_sub2"/>
</dbReference>
<organism evidence="9">
    <name type="scientific">Candidatus Atribacter allofermentans</name>
    <dbReference type="NCBI Taxonomy" id="1852833"/>
    <lineage>
        <taxon>Bacteria</taxon>
        <taxon>Pseudomonadati</taxon>
        <taxon>Atribacterota</taxon>
        <taxon>Atribacteria</taxon>
        <taxon>Atribacterales</taxon>
        <taxon>Atribacteraceae</taxon>
        <taxon>Atribacter</taxon>
    </lineage>
</organism>
<dbReference type="UniPathway" id="UPA00148"/>
<evidence type="ECO:0000256" key="5">
    <source>
        <dbReference type="ARBA" id="ARBA00022679"/>
    </source>
</evidence>
<dbReference type="PANTHER" id="PTHR45790:SF4">
    <property type="entry name" value="COBALT-PRECORRIN-4 C(11)-METHYLTRANSFERASE"/>
    <property type="match status" value="1"/>
</dbReference>
<dbReference type="GO" id="GO:0032259">
    <property type="term" value="P:methylation"/>
    <property type="evidence" value="ECO:0007669"/>
    <property type="project" value="UniProtKB-KW"/>
</dbReference>
<evidence type="ECO:0000256" key="1">
    <source>
        <dbReference type="ARBA" id="ARBA00004953"/>
    </source>
</evidence>
<dbReference type="EC" id="2.1.1.271" evidence="9"/>
<dbReference type="InterPro" id="IPR003043">
    <property type="entry name" value="Uropor_MeTrfase_CS"/>
</dbReference>
<dbReference type="SUPFAM" id="SSF53790">
    <property type="entry name" value="Tetrapyrrole methylase"/>
    <property type="match status" value="1"/>
</dbReference>
<dbReference type="PANTHER" id="PTHR45790">
    <property type="entry name" value="SIROHEME SYNTHASE-RELATED"/>
    <property type="match status" value="1"/>
</dbReference>
<dbReference type="PROSITE" id="PS00840">
    <property type="entry name" value="SUMT_2"/>
    <property type="match status" value="1"/>
</dbReference>
<dbReference type="InterPro" id="IPR000878">
    <property type="entry name" value="4pyrrol_Mease"/>
</dbReference>
<dbReference type="InterPro" id="IPR035996">
    <property type="entry name" value="4pyrrol_Methylase_sf"/>
</dbReference>
<dbReference type="Gene3D" id="3.40.1010.10">
    <property type="entry name" value="Cobalt-precorrin-4 Transmethylase, Domain 1"/>
    <property type="match status" value="1"/>
</dbReference>